<protein>
    <submittedName>
        <fullName evidence="10">tRNA epoxyqueuosine(34) reductase QueG</fullName>
    </submittedName>
</protein>
<keyword evidence="3" id="KW-0819">tRNA processing</keyword>
<keyword evidence="11" id="KW-1185">Reference proteome</keyword>
<dbReference type="Pfam" id="PF08331">
    <property type="entry name" value="QueG_DUF1730"/>
    <property type="match status" value="1"/>
</dbReference>
<keyword evidence="5" id="KW-0671">Queuosine biosynthesis</keyword>
<keyword evidence="8" id="KW-0411">Iron-sulfur</keyword>
<dbReference type="GO" id="GO:0051539">
    <property type="term" value="F:4 iron, 4 sulfur cluster binding"/>
    <property type="evidence" value="ECO:0007669"/>
    <property type="project" value="UniProtKB-KW"/>
</dbReference>
<keyword evidence="2" id="KW-0963">Cytoplasm</keyword>
<evidence type="ECO:0000256" key="7">
    <source>
        <dbReference type="ARBA" id="ARBA00023004"/>
    </source>
</evidence>
<dbReference type="EMBL" id="CP029462">
    <property type="protein sequence ID" value="AXL22359.1"/>
    <property type="molecule type" value="Genomic_DNA"/>
</dbReference>
<dbReference type="InterPro" id="IPR017900">
    <property type="entry name" value="4Fe4S_Fe_S_CS"/>
</dbReference>
<dbReference type="PANTHER" id="PTHR30002:SF4">
    <property type="entry name" value="EPOXYQUEUOSINE REDUCTASE"/>
    <property type="match status" value="1"/>
</dbReference>
<dbReference type="GO" id="GO:0008616">
    <property type="term" value="P:tRNA queuosine(34) biosynthetic process"/>
    <property type="evidence" value="ECO:0007669"/>
    <property type="project" value="UniProtKB-KW"/>
</dbReference>
<sequence>MDSTDMKRFAAALGLDCVGVAPADLPRPPYAEDPPCPLAAGTGDERYEPRRLLPSCRSVVVVLVPYYTAQAEPGNLSLYCRSADYHVVVRSYLEQIAAYLQRQYPGSEQRCVVDTSPLSDRWLAYQAGLGFFGDNRCLINDTYGSYVFIGSVLTSLPFAPDQPLQQECSHCGACQSACPGQCFSGGAYDYSRCKSYITQKKGSFTLPEIQCMEKTPLIFGCDVCQESCPHNAGVKATPLPEFYRNRLSQLCPSDIESLSNKQFQQAFGDRAFAWRGKKVLLRNLEYAANPAAASAENRNDGKDDV</sequence>
<evidence type="ECO:0000313" key="11">
    <source>
        <dbReference type="Proteomes" id="UP000254337"/>
    </source>
</evidence>
<dbReference type="PANTHER" id="PTHR30002">
    <property type="entry name" value="EPOXYQUEUOSINE REDUCTASE"/>
    <property type="match status" value="1"/>
</dbReference>
<evidence type="ECO:0000256" key="1">
    <source>
        <dbReference type="ARBA" id="ARBA00022485"/>
    </source>
</evidence>
<dbReference type="NCBIfam" id="TIGR00276">
    <property type="entry name" value="tRNA epoxyqueuosine(34) reductase QueG"/>
    <property type="match status" value="1"/>
</dbReference>
<dbReference type="Pfam" id="PF13484">
    <property type="entry name" value="Fer4_16"/>
    <property type="match status" value="1"/>
</dbReference>
<evidence type="ECO:0000259" key="9">
    <source>
        <dbReference type="PROSITE" id="PS51379"/>
    </source>
</evidence>
<dbReference type="GO" id="GO:0052693">
    <property type="term" value="F:epoxyqueuosine reductase activity"/>
    <property type="evidence" value="ECO:0007669"/>
    <property type="project" value="TreeGrafter"/>
</dbReference>
<accession>A0A346B2L6</accession>
<dbReference type="PROSITE" id="PS51379">
    <property type="entry name" value="4FE4S_FER_2"/>
    <property type="match status" value="1"/>
</dbReference>
<keyword evidence="4" id="KW-0479">Metal-binding</keyword>
<name>A0A346B2L6_9FIRM</name>
<dbReference type="PROSITE" id="PS00198">
    <property type="entry name" value="4FE4S_FER_1"/>
    <property type="match status" value="1"/>
</dbReference>
<reference evidence="10 11" key="1">
    <citation type="submission" date="2018-05" db="EMBL/GenBank/DDBJ databases">
        <title>Complete genome sequence of Megasphaera sp. AJH120T, isolated from the ceca of a chicken.</title>
        <authorList>
            <person name="Maki J."/>
            <person name="Looft T."/>
        </authorList>
    </citation>
    <scope>NUCLEOTIDE SEQUENCE [LARGE SCALE GENOMIC DNA]</scope>
    <source>
        <strain evidence="10 11">AJH120</strain>
    </source>
</reference>
<dbReference type="SUPFAM" id="SSF54862">
    <property type="entry name" value="4Fe-4S ferredoxins"/>
    <property type="match status" value="1"/>
</dbReference>
<proteinExistence type="predicted"/>
<evidence type="ECO:0000256" key="8">
    <source>
        <dbReference type="ARBA" id="ARBA00023014"/>
    </source>
</evidence>
<dbReference type="Gene3D" id="3.30.70.20">
    <property type="match status" value="1"/>
</dbReference>
<dbReference type="KEGG" id="meg:DKB62_04315"/>
<keyword evidence="7" id="KW-0408">Iron</keyword>
<dbReference type="InterPro" id="IPR004453">
    <property type="entry name" value="QueG"/>
</dbReference>
<organism evidence="10 11">
    <name type="scientific">Megasphaera stantonii</name>
    <dbReference type="NCBI Taxonomy" id="2144175"/>
    <lineage>
        <taxon>Bacteria</taxon>
        <taxon>Bacillati</taxon>
        <taxon>Bacillota</taxon>
        <taxon>Negativicutes</taxon>
        <taxon>Veillonellales</taxon>
        <taxon>Veillonellaceae</taxon>
        <taxon>Megasphaera</taxon>
    </lineage>
</organism>
<evidence type="ECO:0000313" key="10">
    <source>
        <dbReference type="EMBL" id="AXL22359.1"/>
    </source>
</evidence>
<dbReference type="InterPro" id="IPR017896">
    <property type="entry name" value="4Fe4S_Fe-S-bd"/>
</dbReference>
<dbReference type="OrthoDB" id="9784571at2"/>
<dbReference type="GO" id="GO:0046872">
    <property type="term" value="F:metal ion binding"/>
    <property type="evidence" value="ECO:0007669"/>
    <property type="project" value="UniProtKB-KW"/>
</dbReference>
<keyword evidence="1" id="KW-0004">4Fe-4S</keyword>
<dbReference type="AlphaFoldDB" id="A0A346B2L6"/>
<dbReference type="InterPro" id="IPR013542">
    <property type="entry name" value="QueG_DUF1730"/>
</dbReference>
<evidence type="ECO:0000256" key="3">
    <source>
        <dbReference type="ARBA" id="ARBA00022694"/>
    </source>
</evidence>
<evidence type="ECO:0000256" key="5">
    <source>
        <dbReference type="ARBA" id="ARBA00022785"/>
    </source>
</evidence>
<evidence type="ECO:0000256" key="6">
    <source>
        <dbReference type="ARBA" id="ARBA00023002"/>
    </source>
</evidence>
<keyword evidence="6" id="KW-0560">Oxidoreductase</keyword>
<gene>
    <name evidence="10" type="primary">queG</name>
    <name evidence="10" type="ORF">DKB62_04315</name>
</gene>
<feature type="domain" description="4Fe-4S ferredoxin-type" evidence="9">
    <location>
        <begin position="158"/>
        <end position="188"/>
    </location>
</feature>
<evidence type="ECO:0000256" key="4">
    <source>
        <dbReference type="ARBA" id="ARBA00022723"/>
    </source>
</evidence>
<evidence type="ECO:0000256" key="2">
    <source>
        <dbReference type="ARBA" id="ARBA00022490"/>
    </source>
</evidence>
<dbReference type="Proteomes" id="UP000254337">
    <property type="component" value="Chromosome"/>
</dbReference>